<sequence>MYKVHALEGTHFIEMQARSGLQDVGWLMAGPKDTELSFMKLLHLAVYCCLSVLGDVDQGHFGRENIGLPGGGARTGLAAIPADIVTMFSSKLEIADDMRESIQELILLHVKNVTEDFIGQII</sequence>
<dbReference type="Proteomes" id="UP001152320">
    <property type="component" value="Chromosome 12"/>
</dbReference>
<proteinExistence type="predicted"/>
<dbReference type="EMBL" id="JAIZAY010000012">
    <property type="protein sequence ID" value="KAJ8032235.1"/>
    <property type="molecule type" value="Genomic_DNA"/>
</dbReference>
<protein>
    <submittedName>
        <fullName evidence="1">Uncharacterized protein</fullName>
    </submittedName>
</protein>
<organism evidence="1 2">
    <name type="scientific">Holothuria leucospilota</name>
    <name type="common">Black long sea cucumber</name>
    <name type="synonym">Mertensiothuria leucospilota</name>
    <dbReference type="NCBI Taxonomy" id="206669"/>
    <lineage>
        <taxon>Eukaryota</taxon>
        <taxon>Metazoa</taxon>
        <taxon>Echinodermata</taxon>
        <taxon>Eleutherozoa</taxon>
        <taxon>Echinozoa</taxon>
        <taxon>Holothuroidea</taxon>
        <taxon>Aspidochirotacea</taxon>
        <taxon>Aspidochirotida</taxon>
        <taxon>Holothuriidae</taxon>
        <taxon>Holothuria</taxon>
    </lineage>
</organism>
<comment type="caution">
    <text evidence="1">The sequence shown here is derived from an EMBL/GenBank/DDBJ whole genome shotgun (WGS) entry which is preliminary data.</text>
</comment>
<name>A0A9Q1H4J4_HOLLE</name>
<accession>A0A9Q1H4J4</accession>
<evidence type="ECO:0000313" key="2">
    <source>
        <dbReference type="Proteomes" id="UP001152320"/>
    </source>
</evidence>
<reference evidence="1" key="1">
    <citation type="submission" date="2021-10" db="EMBL/GenBank/DDBJ databases">
        <title>Tropical sea cucumber genome reveals ecological adaptation and Cuvierian tubules defense mechanism.</title>
        <authorList>
            <person name="Chen T."/>
        </authorList>
    </citation>
    <scope>NUCLEOTIDE SEQUENCE</scope>
    <source>
        <strain evidence="1">Nanhai2018</strain>
        <tissue evidence="1">Muscle</tissue>
    </source>
</reference>
<dbReference type="AlphaFoldDB" id="A0A9Q1H4J4"/>
<keyword evidence="2" id="KW-1185">Reference proteome</keyword>
<gene>
    <name evidence="1" type="ORF">HOLleu_25704</name>
</gene>
<evidence type="ECO:0000313" key="1">
    <source>
        <dbReference type="EMBL" id="KAJ8032235.1"/>
    </source>
</evidence>